<dbReference type="InterPro" id="IPR004821">
    <property type="entry name" value="Cyt_trans-like"/>
</dbReference>
<evidence type="ECO:0000256" key="2">
    <source>
        <dbReference type="ARBA" id="ARBA00005019"/>
    </source>
</evidence>
<evidence type="ECO:0000313" key="13">
    <source>
        <dbReference type="EMBL" id="MCW7515737.1"/>
    </source>
</evidence>
<comment type="caution">
    <text evidence="13">The sequence shown here is derived from an EMBL/GenBank/DDBJ whole genome shotgun (WGS) entry which is preliminary data.</text>
</comment>
<evidence type="ECO:0000256" key="3">
    <source>
        <dbReference type="ARBA" id="ARBA00009014"/>
    </source>
</evidence>
<dbReference type="Gene3D" id="3.40.50.620">
    <property type="entry name" value="HUPs"/>
    <property type="match status" value="1"/>
</dbReference>
<keyword evidence="7 11" id="KW-0547">Nucleotide-binding</keyword>
<gene>
    <name evidence="11" type="primary">nadD</name>
    <name evidence="13" type="ORF">ND810_11275</name>
</gene>
<name>A0AAW5V3Y6_9LEPT</name>
<dbReference type="Proteomes" id="UP001209694">
    <property type="component" value="Unassembled WGS sequence"/>
</dbReference>
<evidence type="ECO:0000256" key="1">
    <source>
        <dbReference type="ARBA" id="ARBA00002324"/>
    </source>
</evidence>
<protein>
    <recommendedName>
        <fullName evidence="11">Probable nicotinate-nucleotide adenylyltransferase</fullName>
        <ecNumber evidence="11">2.7.7.18</ecNumber>
    </recommendedName>
    <alternativeName>
        <fullName evidence="11">Deamido-NAD(+) diphosphorylase</fullName>
    </alternativeName>
    <alternativeName>
        <fullName evidence="11">Deamido-NAD(+) pyrophosphorylase</fullName>
    </alternativeName>
    <alternativeName>
        <fullName evidence="11">Nicotinate mononucleotide adenylyltransferase</fullName>
        <shortName evidence="11">NaMN adenylyltransferase</shortName>
    </alternativeName>
</protein>
<accession>A0AAW5V3Y6</accession>
<feature type="domain" description="Cytidyltransferase-like" evidence="12">
    <location>
        <begin position="16"/>
        <end position="182"/>
    </location>
</feature>
<evidence type="ECO:0000256" key="11">
    <source>
        <dbReference type="HAMAP-Rule" id="MF_00244"/>
    </source>
</evidence>
<evidence type="ECO:0000256" key="7">
    <source>
        <dbReference type="ARBA" id="ARBA00022741"/>
    </source>
</evidence>
<evidence type="ECO:0000256" key="4">
    <source>
        <dbReference type="ARBA" id="ARBA00022642"/>
    </source>
</evidence>
<dbReference type="AlphaFoldDB" id="A0AAW5V3Y6"/>
<evidence type="ECO:0000256" key="9">
    <source>
        <dbReference type="ARBA" id="ARBA00023027"/>
    </source>
</evidence>
<dbReference type="PANTHER" id="PTHR39321:SF3">
    <property type="entry name" value="PHOSPHOPANTETHEINE ADENYLYLTRANSFERASE"/>
    <property type="match status" value="1"/>
</dbReference>
<dbReference type="Pfam" id="PF01467">
    <property type="entry name" value="CTP_transf_like"/>
    <property type="match status" value="1"/>
</dbReference>
<comment type="function">
    <text evidence="1 11">Catalyzes the reversible adenylation of nicotinate mononucleotide (NaMN) to nicotinic acid adenine dinucleotide (NaAD).</text>
</comment>
<dbReference type="PANTHER" id="PTHR39321">
    <property type="entry name" value="NICOTINATE-NUCLEOTIDE ADENYLYLTRANSFERASE-RELATED"/>
    <property type="match status" value="1"/>
</dbReference>
<proteinExistence type="inferred from homology"/>
<evidence type="ECO:0000256" key="5">
    <source>
        <dbReference type="ARBA" id="ARBA00022679"/>
    </source>
</evidence>
<dbReference type="GO" id="GO:0005524">
    <property type="term" value="F:ATP binding"/>
    <property type="evidence" value="ECO:0007669"/>
    <property type="project" value="UniProtKB-KW"/>
</dbReference>
<dbReference type="HAMAP" id="MF_00244">
    <property type="entry name" value="NaMN_adenylyltr"/>
    <property type="match status" value="1"/>
</dbReference>
<dbReference type="EMBL" id="JAMQQD010000003">
    <property type="protein sequence ID" value="MCW7515737.1"/>
    <property type="molecule type" value="Genomic_DNA"/>
</dbReference>
<dbReference type="GO" id="GO:0004515">
    <property type="term" value="F:nicotinate-nucleotide adenylyltransferase activity"/>
    <property type="evidence" value="ECO:0007669"/>
    <property type="project" value="UniProtKB-UniRule"/>
</dbReference>
<keyword evidence="9 11" id="KW-0520">NAD</keyword>
<comment type="pathway">
    <text evidence="2 11">Cofactor biosynthesis; NAD(+) biosynthesis; deamido-NAD(+) from nicotinate D-ribonucleotide: step 1/1.</text>
</comment>
<reference evidence="13" key="1">
    <citation type="submission" date="2022-06" db="EMBL/GenBank/DDBJ databases">
        <title>Leptospira isolates from biofilms formed at urban environments.</title>
        <authorList>
            <person name="Ribeiro P.S."/>
            <person name="Sousa T."/>
            <person name="Carvalho N."/>
            <person name="Aburjaile F."/>
            <person name="Neves F."/>
            <person name="Oliveira D."/>
            <person name="Blanco L."/>
            <person name="Lima J."/>
            <person name="Costa F."/>
            <person name="Brenig B."/>
            <person name="Soares S."/>
            <person name="Ramos R."/>
            <person name="Goes-Neto A."/>
            <person name="Matiuzzi M."/>
            <person name="Azevedo V."/>
            <person name="Ristow P."/>
        </authorList>
    </citation>
    <scope>NUCLEOTIDE SEQUENCE</scope>
    <source>
        <strain evidence="13">VSF7</strain>
    </source>
</reference>
<dbReference type="GO" id="GO:0009435">
    <property type="term" value="P:NAD+ biosynthetic process"/>
    <property type="evidence" value="ECO:0007669"/>
    <property type="project" value="UniProtKB-UniRule"/>
</dbReference>
<dbReference type="InterPro" id="IPR014729">
    <property type="entry name" value="Rossmann-like_a/b/a_fold"/>
</dbReference>
<keyword evidence="5 11" id="KW-0808">Transferase</keyword>
<organism evidence="13 14">
    <name type="scientific">Leptospira levettii</name>
    <dbReference type="NCBI Taxonomy" id="2023178"/>
    <lineage>
        <taxon>Bacteria</taxon>
        <taxon>Pseudomonadati</taxon>
        <taxon>Spirochaetota</taxon>
        <taxon>Spirochaetia</taxon>
        <taxon>Leptospirales</taxon>
        <taxon>Leptospiraceae</taxon>
        <taxon>Leptospira</taxon>
    </lineage>
</organism>
<dbReference type="EC" id="2.7.7.18" evidence="11"/>
<evidence type="ECO:0000256" key="10">
    <source>
        <dbReference type="ARBA" id="ARBA00048721"/>
    </source>
</evidence>
<keyword evidence="8 11" id="KW-0067">ATP-binding</keyword>
<comment type="catalytic activity">
    <reaction evidence="10 11">
        <text>nicotinate beta-D-ribonucleotide + ATP + H(+) = deamido-NAD(+) + diphosphate</text>
        <dbReference type="Rhea" id="RHEA:22860"/>
        <dbReference type="ChEBI" id="CHEBI:15378"/>
        <dbReference type="ChEBI" id="CHEBI:30616"/>
        <dbReference type="ChEBI" id="CHEBI:33019"/>
        <dbReference type="ChEBI" id="CHEBI:57502"/>
        <dbReference type="ChEBI" id="CHEBI:58437"/>
        <dbReference type="EC" id="2.7.7.18"/>
    </reaction>
</comment>
<sequence length="216" mass="25115">MLQEKDKSEDKMDVILFGGSFNPPHIGHRHVIFSLQKQFPESKIYICPNFLSPFKLNEKKFSRDEIWSLCQSEFHEFLSNHVILWDEEIKKETTSFTIDTLTSLQSLEKDGSISLVIGEDNLENFNEWKSYDLILKNIHKLIVVRRTTESPKPILIPNFLNEKQVLVLDNPIVKMSSTEIRNQPNSEWQNHSILPQTRTLLNTYLQTGKSNGGEKK</sequence>
<dbReference type="SUPFAM" id="SSF52374">
    <property type="entry name" value="Nucleotidylyl transferase"/>
    <property type="match status" value="1"/>
</dbReference>
<comment type="similarity">
    <text evidence="3 11">Belongs to the NadD family.</text>
</comment>
<keyword evidence="4 11" id="KW-0662">Pyridine nucleotide biosynthesis</keyword>
<evidence type="ECO:0000313" key="14">
    <source>
        <dbReference type="Proteomes" id="UP001209694"/>
    </source>
</evidence>
<evidence type="ECO:0000256" key="8">
    <source>
        <dbReference type="ARBA" id="ARBA00022840"/>
    </source>
</evidence>
<keyword evidence="6 11" id="KW-0548">Nucleotidyltransferase</keyword>
<evidence type="ECO:0000259" key="12">
    <source>
        <dbReference type="Pfam" id="PF01467"/>
    </source>
</evidence>
<dbReference type="InterPro" id="IPR005248">
    <property type="entry name" value="NadD/NMNAT"/>
</dbReference>
<dbReference type="CDD" id="cd02165">
    <property type="entry name" value="NMNAT"/>
    <property type="match status" value="1"/>
</dbReference>
<evidence type="ECO:0000256" key="6">
    <source>
        <dbReference type="ARBA" id="ARBA00022695"/>
    </source>
</evidence>